<dbReference type="EMBL" id="LT906470">
    <property type="protein sequence ID" value="SNV67558.1"/>
    <property type="molecule type" value="Genomic_DNA"/>
</dbReference>
<dbReference type="AlphaFoldDB" id="A0A239ZA96"/>
<organism evidence="2 3">
    <name type="scientific">Veillonella rodentium</name>
    <dbReference type="NCBI Taxonomy" id="248315"/>
    <lineage>
        <taxon>Bacteria</taxon>
        <taxon>Bacillati</taxon>
        <taxon>Bacillota</taxon>
        <taxon>Negativicutes</taxon>
        <taxon>Veillonellales</taxon>
        <taxon>Veillonellaceae</taxon>
        <taxon>Veillonella</taxon>
    </lineage>
</organism>
<sequence>MCMKNKMPDTPMPAPAPTVQTDDATTMTGEDWYAKKRKGKRGYESTILSTATTGTKNTLGG</sequence>
<name>A0A239ZA96_9FIRM</name>
<dbReference type="Proteomes" id="UP000214973">
    <property type="component" value="Chromosome 1"/>
</dbReference>
<feature type="region of interest" description="Disordered" evidence="1">
    <location>
        <begin position="1"/>
        <end position="31"/>
    </location>
</feature>
<protein>
    <submittedName>
        <fullName evidence="2">Uncharacterized protein</fullName>
    </submittedName>
</protein>
<dbReference type="KEGG" id="vrm:44547418_01118"/>
<proteinExistence type="predicted"/>
<reference evidence="2 3" key="1">
    <citation type="submission" date="2017-06" db="EMBL/GenBank/DDBJ databases">
        <authorList>
            <consortium name="Pathogen Informatics"/>
        </authorList>
    </citation>
    <scope>NUCLEOTIDE SEQUENCE [LARGE SCALE GENOMIC DNA]</scope>
    <source>
        <strain evidence="2 3">NCTC12018</strain>
    </source>
</reference>
<feature type="compositionally biased region" description="Polar residues" evidence="1">
    <location>
        <begin position="19"/>
        <end position="28"/>
    </location>
</feature>
<gene>
    <name evidence="2" type="ORF">SAMEA44547418_01118</name>
</gene>
<evidence type="ECO:0000256" key="1">
    <source>
        <dbReference type="SAM" id="MobiDB-lite"/>
    </source>
</evidence>
<evidence type="ECO:0000313" key="2">
    <source>
        <dbReference type="EMBL" id="SNV67558.1"/>
    </source>
</evidence>
<accession>A0A239ZA96</accession>
<keyword evidence="3" id="KW-1185">Reference proteome</keyword>
<evidence type="ECO:0000313" key="3">
    <source>
        <dbReference type="Proteomes" id="UP000214973"/>
    </source>
</evidence>